<dbReference type="EMBL" id="JASCZI010060539">
    <property type="protein sequence ID" value="MED6133641.1"/>
    <property type="molecule type" value="Genomic_DNA"/>
</dbReference>
<reference evidence="2 3" key="1">
    <citation type="journal article" date="2023" name="Plants (Basel)">
        <title>Bridging the Gap: Combining Genomics and Transcriptomics Approaches to Understand Stylosanthes scabra, an Orphan Legume from the Brazilian Caatinga.</title>
        <authorList>
            <person name="Ferreira-Neto J.R.C."/>
            <person name="da Silva M.D."/>
            <person name="Binneck E."/>
            <person name="de Melo N.F."/>
            <person name="da Silva R.H."/>
            <person name="de Melo A.L.T.M."/>
            <person name="Pandolfi V."/>
            <person name="Bustamante F.O."/>
            <person name="Brasileiro-Vidal A.C."/>
            <person name="Benko-Iseppon A.M."/>
        </authorList>
    </citation>
    <scope>NUCLEOTIDE SEQUENCE [LARGE SCALE GENOMIC DNA]</scope>
    <source>
        <tissue evidence="2">Leaves</tissue>
    </source>
</reference>
<name>A0ABU6SB26_9FABA</name>
<protein>
    <submittedName>
        <fullName evidence="2">Uncharacterized protein</fullName>
    </submittedName>
</protein>
<gene>
    <name evidence="2" type="ORF">PIB30_030036</name>
</gene>
<evidence type="ECO:0000313" key="3">
    <source>
        <dbReference type="Proteomes" id="UP001341840"/>
    </source>
</evidence>
<accession>A0ABU6SB26</accession>
<proteinExistence type="predicted"/>
<evidence type="ECO:0000256" key="1">
    <source>
        <dbReference type="SAM" id="MobiDB-lite"/>
    </source>
</evidence>
<dbReference type="Proteomes" id="UP001341840">
    <property type="component" value="Unassembled WGS sequence"/>
</dbReference>
<keyword evidence="3" id="KW-1185">Reference proteome</keyword>
<sequence>MTKKSLAKRHKTSGNKNKQYDKSNRTRCSPSDVARLIKALGNEQKACVRDMGFGAFEHLSIKNMSKRIMMELVDCFNTKDNTMRTTLGTIKLNVPKDGHPLGLNARGDTFEKKIDNKQLNDEQKAAVKMFKGVTSKTLKKIVI</sequence>
<feature type="compositionally biased region" description="Basic residues" evidence="1">
    <location>
        <begin position="1"/>
        <end position="13"/>
    </location>
</feature>
<comment type="caution">
    <text evidence="2">The sequence shown here is derived from an EMBL/GenBank/DDBJ whole genome shotgun (WGS) entry which is preliminary data.</text>
</comment>
<evidence type="ECO:0000313" key="2">
    <source>
        <dbReference type="EMBL" id="MED6133641.1"/>
    </source>
</evidence>
<organism evidence="2 3">
    <name type="scientific">Stylosanthes scabra</name>
    <dbReference type="NCBI Taxonomy" id="79078"/>
    <lineage>
        <taxon>Eukaryota</taxon>
        <taxon>Viridiplantae</taxon>
        <taxon>Streptophyta</taxon>
        <taxon>Embryophyta</taxon>
        <taxon>Tracheophyta</taxon>
        <taxon>Spermatophyta</taxon>
        <taxon>Magnoliopsida</taxon>
        <taxon>eudicotyledons</taxon>
        <taxon>Gunneridae</taxon>
        <taxon>Pentapetalae</taxon>
        <taxon>rosids</taxon>
        <taxon>fabids</taxon>
        <taxon>Fabales</taxon>
        <taxon>Fabaceae</taxon>
        <taxon>Papilionoideae</taxon>
        <taxon>50 kb inversion clade</taxon>
        <taxon>dalbergioids sensu lato</taxon>
        <taxon>Dalbergieae</taxon>
        <taxon>Pterocarpus clade</taxon>
        <taxon>Stylosanthes</taxon>
    </lineage>
</organism>
<feature type="region of interest" description="Disordered" evidence="1">
    <location>
        <begin position="1"/>
        <end position="27"/>
    </location>
</feature>